<comment type="caution">
    <text evidence="1">The sequence shown here is derived from an EMBL/GenBank/DDBJ whole genome shotgun (WGS) entry which is preliminary data.</text>
</comment>
<keyword evidence="2" id="KW-1185">Reference proteome</keyword>
<gene>
    <name evidence="1" type="ORF">VNO77_44279</name>
</gene>
<dbReference type="AlphaFoldDB" id="A0AAN9JY86"/>
<evidence type="ECO:0000313" key="1">
    <source>
        <dbReference type="EMBL" id="KAK7306346.1"/>
    </source>
</evidence>
<accession>A0AAN9JY86</accession>
<organism evidence="1 2">
    <name type="scientific">Canavalia gladiata</name>
    <name type="common">Sword bean</name>
    <name type="synonym">Dolichos gladiatus</name>
    <dbReference type="NCBI Taxonomy" id="3824"/>
    <lineage>
        <taxon>Eukaryota</taxon>
        <taxon>Viridiplantae</taxon>
        <taxon>Streptophyta</taxon>
        <taxon>Embryophyta</taxon>
        <taxon>Tracheophyta</taxon>
        <taxon>Spermatophyta</taxon>
        <taxon>Magnoliopsida</taxon>
        <taxon>eudicotyledons</taxon>
        <taxon>Gunneridae</taxon>
        <taxon>Pentapetalae</taxon>
        <taxon>rosids</taxon>
        <taxon>fabids</taxon>
        <taxon>Fabales</taxon>
        <taxon>Fabaceae</taxon>
        <taxon>Papilionoideae</taxon>
        <taxon>50 kb inversion clade</taxon>
        <taxon>NPAAA clade</taxon>
        <taxon>indigoferoid/millettioid clade</taxon>
        <taxon>Phaseoleae</taxon>
        <taxon>Canavalia</taxon>
    </lineage>
</organism>
<dbReference type="Proteomes" id="UP001367508">
    <property type="component" value="Unassembled WGS sequence"/>
</dbReference>
<reference evidence="1 2" key="1">
    <citation type="submission" date="2024-01" db="EMBL/GenBank/DDBJ databases">
        <title>The genomes of 5 underutilized Papilionoideae crops provide insights into root nodulation and disease resistanc.</title>
        <authorList>
            <person name="Jiang F."/>
        </authorList>
    </citation>
    <scope>NUCLEOTIDE SEQUENCE [LARGE SCALE GENOMIC DNA]</scope>
    <source>
        <strain evidence="1">LVBAO_FW01</strain>
        <tissue evidence="1">Leaves</tissue>
    </source>
</reference>
<dbReference type="EMBL" id="JAYMYQ010000011">
    <property type="protein sequence ID" value="KAK7306346.1"/>
    <property type="molecule type" value="Genomic_DNA"/>
</dbReference>
<protein>
    <submittedName>
        <fullName evidence="1">Uncharacterized protein</fullName>
    </submittedName>
</protein>
<name>A0AAN9JY86_CANGL</name>
<proteinExistence type="predicted"/>
<sequence length="104" mass="12114">MPLPSTFSEEHAYLGVFLFKHGVRIFLRHQPCEFPALAFVFHEYTRRRPQIMIQEICYGLHAMSCHACTHVDQLDKPQYVQSTNLQLKATWDRHAGQACAQIQQ</sequence>
<evidence type="ECO:0000313" key="2">
    <source>
        <dbReference type="Proteomes" id="UP001367508"/>
    </source>
</evidence>